<comment type="similarity">
    <text evidence="2">Belongs to the FMP52 family.</text>
</comment>
<gene>
    <name evidence="3" type="ORF">EMPS_06949</name>
</gene>
<dbReference type="PANTHER" id="PTHR14097:SF7">
    <property type="entry name" value="OXIDOREDUCTASE HTATIP2"/>
    <property type="match status" value="1"/>
</dbReference>
<protein>
    <submittedName>
        <fullName evidence="3">Oxidoreductase</fullName>
    </submittedName>
</protein>
<proteinExistence type="inferred from homology"/>
<comment type="subcellular location">
    <subcellularLocation>
        <location evidence="1">Mitochondrion outer membrane</location>
        <topology evidence="1">Peripheral membrane protein</topology>
    </subcellularLocation>
</comment>
<dbReference type="Proteomes" id="UP000827284">
    <property type="component" value="Unassembled WGS sequence"/>
</dbReference>
<evidence type="ECO:0000256" key="1">
    <source>
        <dbReference type="ARBA" id="ARBA00004450"/>
    </source>
</evidence>
<comment type="caution">
    <text evidence="3">The sequence shown here is derived from an EMBL/GenBank/DDBJ whole genome shotgun (WGS) entry which is preliminary data.</text>
</comment>
<dbReference type="OrthoDB" id="430436at2759"/>
<reference evidence="3" key="2">
    <citation type="journal article" date="2022" name="Microbiol. Resour. Announc.">
        <title>Whole-Genome Sequence of Entomortierella parvispora E1425, a Mucoromycotan Fungus Associated with Burkholderiaceae-Related Endosymbiotic Bacteria.</title>
        <authorList>
            <person name="Herlambang A."/>
            <person name="Guo Y."/>
            <person name="Takashima Y."/>
            <person name="Narisawa K."/>
            <person name="Ohta H."/>
            <person name="Nishizawa T."/>
        </authorList>
    </citation>
    <scope>NUCLEOTIDE SEQUENCE</scope>
    <source>
        <strain evidence="3">E1425</strain>
    </source>
</reference>
<evidence type="ECO:0000313" key="3">
    <source>
        <dbReference type="EMBL" id="GJJ74591.1"/>
    </source>
</evidence>
<dbReference type="SUPFAM" id="SSF51735">
    <property type="entry name" value="NAD(P)-binding Rossmann-fold domains"/>
    <property type="match status" value="1"/>
</dbReference>
<accession>A0A9P3LXQ1</accession>
<dbReference type="Gene3D" id="3.40.50.720">
    <property type="entry name" value="NAD(P)-binding Rossmann-like Domain"/>
    <property type="match status" value="1"/>
</dbReference>
<sequence length="260" mass="28011">MSIPTASCLILGGTGAVGKCVVRDTLASNAFNRVLALGRRPVPLDDSFTNTSVLEQKTVDFDNINSTFPASDLPQVVFCSLATTRAAAGSAAAFKKIDQEYVVSSARFIHEHAPKDPETGLSKVHFLYCSSAGANSKSYFLYPKSKGETEEALSEIGFERVTILHPAFLKVVEPRSGRGGGGEWIANKMVPVMEFISERSTTISVAVVAQAMRLIGTNPTPEVEGVKPKHVIVNPKSKTTVAWYTNGDLQDIVKNHQAKL</sequence>
<reference evidence="3" key="1">
    <citation type="submission" date="2021-11" db="EMBL/GenBank/DDBJ databases">
        <authorList>
            <person name="Herlambang A."/>
            <person name="Guo Y."/>
            <person name="Takashima Y."/>
            <person name="Nishizawa T."/>
        </authorList>
    </citation>
    <scope>NUCLEOTIDE SEQUENCE</scope>
    <source>
        <strain evidence="3">E1425</strain>
    </source>
</reference>
<dbReference type="EMBL" id="BQFW01000009">
    <property type="protein sequence ID" value="GJJ74591.1"/>
    <property type="molecule type" value="Genomic_DNA"/>
</dbReference>
<dbReference type="GO" id="GO:0005741">
    <property type="term" value="C:mitochondrial outer membrane"/>
    <property type="evidence" value="ECO:0007669"/>
    <property type="project" value="UniProtKB-SubCell"/>
</dbReference>
<organism evidence="3 4">
    <name type="scientific">Entomortierella parvispora</name>
    <dbReference type="NCBI Taxonomy" id="205924"/>
    <lineage>
        <taxon>Eukaryota</taxon>
        <taxon>Fungi</taxon>
        <taxon>Fungi incertae sedis</taxon>
        <taxon>Mucoromycota</taxon>
        <taxon>Mortierellomycotina</taxon>
        <taxon>Mortierellomycetes</taxon>
        <taxon>Mortierellales</taxon>
        <taxon>Mortierellaceae</taxon>
        <taxon>Entomortierella</taxon>
    </lineage>
</organism>
<dbReference type="GO" id="GO:0051170">
    <property type="term" value="P:import into nucleus"/>
    <property type="evidence" value="ECO:0007669"/>
    <property type="project" value="TreeGrafter"/>
</dbReference>
<keyword evidence="4" id="KW-1185">Reference proteome</keyword>
<name>A0A9P3LXQ1_9FUNG</name>
<dbReference type="AlphaFoldDB" id="A0A9P3LXQ1"/>
<dbReference type="InterPro" id="IPR036291">
    <property type="entry name" value="NAD(P)-bd_dom_sf"/>
</dbReference>
<evidence type="ECO:0000256" key="2">
    <source>
        <dbReference type="ARBA" id="ARBA00006617"/>
    </source>
</evidence>
<dbReference type="PANTHER" id="PTHR14097">
    <property type="entry name" value="OXIDOREDUCTASE HTATIP2"/>
    <property type="match status" value="1"/>
</dbReference>
<evidence type="ECO:0000313" key="4">
    <source>
        <dbReference type="Proteomes" id="UP000827284"/>
    </source>
</evidence>